<reference evidence="1" key="2">
    <citation type="submission" date="2017-07" db="EMBL/GenBank/DDBJ databases">
        <title>WGS assembly of Populus trichocarpa.</title>
        <authorList>
            <person name="Tuskan G."/>
            <person name="Difazio S."/>
            <person name="Jansson S."/>
            <person name="Bohlmann J."/>
            <person name="Grigoriev I."/>
            <person name="Hellsten U."/>
            <person name="Putnam N."/>
            <person name="Ralph S."/>
            <person name="Rombauts S."/>
            <person name="Salamov A."/>
            <person name="Schein J."/>
            <person name="Sterck L."/>
            <person name="Aerts A."/>
            <person name="Bhalerao R."/>
            <person name="Bhalerao R."/>
            <person name="Blaudez D."/>
            <person name="Boerjan W."/>
            <person name="Brun A."/>
            <person name="Brunner A."/>
            <person name="Busov V."/>
            <person name="Campbell M."/>
            <person name="Carlson J."/>
            <person name="Chalot M."/>
            <person name="Chapman J."/>
            <person name="Chen G."/>
            <person name="Cooper D."/>
            <person name="Coutinho P."/>
            <person name="Couturier J."/>
            <person name="Covert S."/>
            <person name="Cronk Q."/>
            <person name="Cunningham R."/>
            <person name="Davis J."/>
            <person name="Degroeve S."/>
            <person name="Dejardin A."/>
            <person name="Depamphilis C."/>
            <person name="Detter J."/>
            <person name="Dirks B."/>
            <person name="Dubchak I."/>
            <person name="Duplessis S."/>
            <person name="Ehlting J."/>
            <person name="Ellis B."/>
            <person name="Gendler K."/>
            <person name="Goodstein D."/>
            <person name="Gribskov M."/>
            <person name="Grimwood J."/>
            <person name="Groover A."/>
            <person name="Gunter L."/>
            <person name="Hamberger B."/>
            <person name="Heinze B."/>
            <person name="Helariutta Y."/>
            <person name="Henrissat B."/>
            <person name="Holligan D."/>
            <person name="Holt R."/>
            <person name="Huang W."/>
            <person name="Islam-Faridi N."/>
            <person name="Jones S."/>
            <person name="Jones-Rhoades M."/>
            <person name="Jorgensen R."/>
            <person name="Joshi C."/>
            <person name="Kangasjarvi J."/>
            <person name="Karlsson J."/>
            <person name="Kelleher C."/>
            <person name="Kirkpatrick R."/>
            <person name="Kirst M."/>
            <person name="Kohler A."/>
            <person name="Kalluri U."/>
            <person name="Larimer F."/>
            <person name="Leebens-Mack J."/>
            <person name="Leple J."/>
            <person name="Locascio P."/>
            <person name="Lou Y."/>
            <person name="Lucas S."/>
            <person name="Martin F."/>
            <person name="Montanini B."/>
            <person name="Napoli C."/>
            <person name="Nelson D."/>
            <person name="Nelson C."/>
            <person name="Nieminen K."/>
            <person name="Nilsson O."/>
            <person name="Pereda V."/>
            <person name="Peter G."/>
            <person name="Philippe R."/>
            <person name="Pilate G."/>
            <person name="Poliakov A."/>
            <person name="Razumovskaya J."/>
            <person name="Richardson P."/>
            <person name="Rinaldi C."/>
            <person name="Ritland K."/>
            <person name="Rouze P."/>
            <person name="Ryaboy D."/>
            <person name="Schmutz J."/>
            <person name="Schrader J."/>
            <person name="Segerman B."/>
            <person name="Shin H."/>
            <person name="Siddiqui A."/>
            <person name="Sterky F."/>
            <person name="Terry A."/>
            <person name="Tsai C."/>
            <person name="Uberbacher E."/>
            <person name="Unneberg P."/>
            <person name="Vahala J."/>
            <person name="Wall K."/>
            <person name="Wessler S."/>
            <person name="Yang G."/>
            <person name="Yin T."/>
            <person name="Douglas C."/>
            <person name="Marra M."/>
            <person name="Sandberg G."/>
            <person name="Van De Peer Y."/>
            <person name="Rokhsar D."/>
        </authorList>
    </citation>
    <scope>NUCLEOTIDE SEQUENCE</scope>
    <source>
        <strain evidence="1">Nisqually-1</strain>
    </source>
</reference>
<protein>
    <submittedName>
        <fullName evidence="1">Uncharacterized protein</fullName>
    </submittedName>
</protein>
<dbReference type="AlphaFoldDB" id="A0A3N7FA49"/>
<dbReference type="InParanoid" id="A0A3N7FA49"/>
<accession>A0A3N7FA49</accession>
<gene>
    <name evidence="1" type="ORF">POPTR_T018101</name>
</gene>
<proteinExistence type="predicted"/>
<organism evidence="1">
    <name type="scientific">Populus trichocarpa</name>
    <name type="common">Western balsam poplar</name>
    <name type="synonym">Populus balsamifera subsp. trichocarpa</name>
    <dbReference type="NCBI Taxonomy" id="3694"/>
    <lineage>
        <taxon>Eukaryota</taxon>
        <taxon>Viridiplantae</taxon>
        <taxon>Streptophyta</taxon>
        <taxon>Embryophyta</taxon>
        <taxon>Tracheophyta</taxon>
        <taxon>Spermatophyta</taxon>
        <taxon>Magnoliopsida</taxon>
        <taxon>eudicotyledons</taxon>
        <taxon>Gunneridae</taxon>
        <taxon>Pentapetalae</taxon>
        <taxon>rosids</taxon>
        <taxon>fabids</taxon>
        <taxon>Malpighiales</taxon>
        <taxon>Salicaceae</taxon>
        <taxon>Saliceae</taxon>
        <taxon>Populus</taxon>
    </lineage>
</organism>
<evidence type="ECO:0000313" key="1">
    <source>
        <dbReference type="EMBL" id="RQO93526.1"/>
    </source>
</evidence>
<reference evidence="1" key="1">
    <citation type="journal article" date="2006" name="Science">
        <title>The genome of black cottonwood, Populus trichocarpa (Torr. &amp; Gray).</title>
        <authorList>
            <person name="Tuskan G.A."/>
            <person name="Difazio S."/>
            <person name="Jansson S."/>
            <person name="Bohlmann J."/>
            <person name="Grigoriev I."/>
            <person name="Hellsten U."/>
            <person name="Putnam N."/>
            <person name="Ralph S."/>
            <person name="Rombauts S."/>
            <person name="Salamov A."/>
            <person name="Schein J."/>
            <person name="Sterck L."/>
            <person name="Aerts A."/>
            <person name="Bhalerao R.R."/>
            <person name="Bhalerao R.P."/>
            <person name="Blaudez D."/>
            <person name="Boerjan W."/>
            <person name="Brun A."/>
            <person name="Brunner A."/>
            <person name="Busov V."/>
            <person name="Campbell M."/>
            <person name="Carlson J."/>
            <person name="Chalot M."/>
            <person name="Chapman J."/>
            <person name="Chen G.L."/>
            <person name="Cooper D."/>
            <person name="Coutinho P.M."/>
            <person name="Couturier J."/>
            <person name="Covert S."/>
            <person name="Cronk Q."/>
            <person name="Cunningham R."/>
            <person name="Davis J."/>
            <person name="Degroeve S."/>
            <person name="Dejardin A."/>
            <person name="Depamphilis C."/>
            <person name="Detter J."/>
            <person name="Dirks B."/>
            <person name="Dubchak I."/>
            <person name="Duplessis S."/>
            <person name="Ehlting J."/>
            <person name="Ellis B."/>
            <person name="Gendler K."/>
            <person name="Goodstein D."/>
            <person name="Gribskov M."/>
            <person name="Grimwood J."/>
            <person name="Groover A."/>
            <person name="Gunter L."/>
            <person name="Hamberger B."/>
            <person name="Heinze B."/>
            <person name="Helariutta Y."/>
            <person name="Henrissat B."/>
            <person name="Holligan D."/>
            <person name="Holt R."/>
            <person name="Huang W."/>
            <person name="Islam-Faridi N."/>
            <person name="Jones S."/>
            <person name="Jones-Rhoades M."/>
            <person name="Jorgensen R."/>
            <person name="Joshi C."/>
            <person name="Kangasjarvi J."/>
            <person name="Karlsson J."/>
            <person name="Kelleher C."/>
            <person name="Kirkpatrick R."/>
            <person name="Kirst M."/>
            <person name="Kohler A."/>
            <person name="Kalluri U."/>
            <person name="Larimer F."/>
            <person name="Leebens-Mack J."/>
            <person name="Leple J.C."/>
            <person name="Locascio P."/>
            <person name="Lou Y."/>
            <person name="Lucas S."/>
            <person name="Martin F."/>
            <person name="Montanini B."/>
            <person name="Napoli C."/>
            <person name="Nelson D.R."/>
            <person name="Nelson C."/>
            <person name="Nieminen K."/>
            <person name="Nilsson O."/>
            <person name="Pereda V."/>
            <person name="Peter G."/>
            <person name="Philippe R."/>
            <person name="Pilate G."/>
            <person name="Poliakov A."/>
            <person name="Razumovskaya J."/>
            <person name="Richardson P."/>
            <person name="Rinaldi C."/>
            <person name="Ritland K."/>
            <person name="Rouze P."/>
            <person name="Ryaboy D."/>
            <person name="Schmutz J."/>
            <person name="Schrader J."/>
            <person name="Segerman B."/>
            <person name="Shin H."/>
            <person name="Siddiqui A."/>
            <person name="Sterky F."/>
            <person name="Terry A."/>
            <person name="Tsai C.J."/>
            <person name="Uberbacher E."/>
            <person name="Unneberg P."/>
            <person name="Vahala J."/>
            <person name="Wall K."/>
            <person name="Wessler S."/>
            <person name="Yang G."/>
            <person name="Yin T."/>
            <person name="Douglas C."/>
            <person name="Marra M."/>
            <person name="Sandberg G."/>
            <person name="Van de Peer Y."/>
            <person name="Rokhsar D."/>
        </authorList>
    </citation>
    <scope>NUCLEOTIDE SEQUENCE [LARGE SCALE GENOMIC DNA]</scope>
    <source>
        <strain evidence="1">Nisqually-1</strain>
    </source>
</reference>
<dbReference type="EMBL" id="KZ623384">
    <property type="protein sequence ID" value="RQO93526.1"/>
    <property type="molecule type" value="Genomic_DNA"/>
</dbReference>
<name>A0A3N7FA49_POPTR</name>
<sequence length="83" mass="9392">MNIRLLLEAPIRSRRAGRLAVKEIGCCCGGVYSVETCEGRGLWLARRGRPWLRRRREQLKNTAEAAAMFSLEMKGEVAGRLVF</sequence>